<name>A0A317U177_9GAMM</name>
<proteinExistence type="predicted"/>
<feature type="region of interest" description="Disordered" evidence="1">
    <location>
        <begin position="1"/>
        <end position="22"/>
    </location>
</feature>
<comment type="caution">
    <text evidence="2">The sequence shown here is derived from an EMBL/GenBank/DDBJ whole genome shotgun (WGS) entry which is preliminary data.</text>
</comment>
<gene>
    <name evidence="2" type="ORF">DGG96_16760</name>
</gene>
<dbReference type="EMBL" id="QHJG01000033">
    <property type="protein sequence ID" value="PWY54486.1"/>
    <property type="molecule type" value="Genomic_DNA"/>
</dbReference>
<evidence type="ECO:0000313" key="2">
    <source>
        <dbReference type="EMBL" id="PWY54486.1"/>
    </source>
</evidence>
<feature type="compositionally biased region" description="Polar residues" evidence="1">
    <location>
        <begin position="7"/>
        <end position="22"/>
    </location>
</feature>
<evidence type="ECO:0000256" key="1">
    <source>
        <dbReference type="SAM" id="MobiDB-lite"/>
    </source>
</evidence>
<organism evidence="2 3">
    <name type="scientific">Legionella qingyii</name>
    <dbReference type="NCBI Taxonomy" id="2184757"/>
    <lineage>
        <taxon>Bacteria</taxon>
        <taxon>Pseudomonadati</taxon>
        <taxon>Pseudomonadota</taxon>
        <taxon>Gammaproteobacteria</taxon>
        <taxon>Legionellales</taxon>
        <taxon>Legionellaceae</taxon>
        <taxon>Legionella</taxon>
    </lineage>
</organism>
<evidence type="ECO:0000313" key="3">
    <source>
        <dbReference type="Proteomes" id="UP000247152"/>
    </source>
</evidence>
<reference evidence="2 3" key="1">
    <citation type="submission" date="2018-05" db="EMBL/GenBank/DDBJ databases">
        <title>Legionella qingyii sp.nov., whole genome shotgun sequence.</title>
        <authorList>
            <person name="Wu H."/>
            <person name="Zhu Q."/>
            <person name="Hu C."/>
        </authorList>
    </citation>
    <scope>NUCLEOTIDE SEQUENCE [LARGE SCALE GENOMIC DNA]</scope>
    <source>
        <strain evidence="2 3">HEB18</strain>
    </source>
</reference>
<protein>
    <submittedName>
        <fullName evidence="2">Uncharacterized protein</fullName>
    </submittedName>
</protein>
<dbReference type="AlphaFoldDB" id="A0A317U177"/>
<accession>A0A317U177</accession>
<dbReference type="Proteomes" id="UP000247152">
    <property type="component" value="Unassembled WGS sequence"/>
</dbReference>
<sequence>MDDAFSVQDNNKTSISHTQPTITEHEILTERVGVGIVPVDAEATERLPYEILQHAIVVIWF</sequence>